<sequence length="86" mass="9575">MPLLDLHGLPLSALHNKEFQAIYANARFKCKSSKPSIPLTGTSISACPPEAVRLSQRSSRFCIYAPSRKHFALSALSRIRKWSSCE</sequence>
<evidence type="ECO:0000313" key="1">
    <source>
        <dbReference type="EMBL" id="KAF9471328.1"/>
    </source>
</evidence>
<dbReference type="Proteomes" id="UP000807469">
    <property type="component" value="Unassembled WGS sequence"/>
</dbReference>
<evidence type="ECO:0000313" key="2">
    <source>
        <dbReference type="Proteomes" id="UP000807469"/>
    </source>
</evidence>
<keyword evidence="2" id="KW-1185">Reference proteome</keyword>
<reference evidence="1" key="1">
    <citation type="submission" date="2020-11" db="EMBL/GenBank/DDBJ databases">
        <authorList>
            <consortium name="DOE Joint Genome Institute"/>
            <person name="Ahrendt S."/>
            <person name="Riley R."/>
            <person name="Andreopoulos W."/>
            <person name="Labutti K."/>
            <person name="Pangilinan J."/>
            <person name="Ruiz-Duenas F.J."/>
            <person name="Barrasa J.M."/>
            <person name="Sanchez-Garcia M."/>
            <person name="Camarero S."/>
            <person name="Miyauchi S."/>
            <person name="Serrano A."/>
            <person name="Linde D."/>
            <person name="Babiker R."/>
            <person name="Drula E."/>
            <person name="Ayuso-Fernandez I."/>
            <person name="Pacheco R."/>
            <person name="Padilla G."/>
            <person name="Ferreira P."/>
            <person name="Barriuso J."/>
            <person name="Kellner H."/>
            <person name="Castanera R."/>
            <person name="Alfaro M."/>
            <person name="Ramirez L."/>
            <person name="Pisabarro A.G."/>
            <person name="Kuo A."/>
            <person name="Tritt A."/>
            <person name="Lipzen A."/>
            <person name="He G."/>
            <person name="Yan M."/>
            <person name="Ng V."/>
            <person name="Cullen D."/>
            <person name="Martin F."/>
            <person name="Rosso M.-N."/>
            <person name="Henrissat B."/>
            <person name="Hibbett D."/>
            <person name="Martinez A.T."/>
            <person name="Grigoriev I.V."/>
        </authorList>
    </citation>
    <scope>NUCLEOTIDE SEQUENCE</scope>
    <source>
        <strain evidence="1">CIRM-BRFM 674</strain>
    </source>
</reference>
<comment type="caution">
    <text evidence="1">The sequence shown here is derived from an EMBL/GenBank/DDBJ whole genome shotgun (WGS) entry which is preliminary data.</text>
</comment>
<protein>
    <submittedName>
        <fullName evidence="1">Uncharacterized protein</fullName>
    </submittedName>
</protein>
<proteinExistence type="predicted"/>
<organism evidence="1 2">
    <name type="scientific">Pholiota conissans</name>
    <dbReference type="NCBI Taxonomy" id="109636"/>
    <lineage>
        <taxon>Eukaryota</taxon>
        <taxon>Fungi</taxon>
        <taxon>Dikarya</taxon>
        <taxon>Basidiomycota</taxon>
        <taxon>Agaricomycotina</taxon>
        <taxon>Agaricomycetes</taxon>
        <taxon>Agaricomycetidae</taxon>
        <taxon>Agaricales</taxon>
        <taxon>Agaricineae</taxon>
        <taxon>Strophariaceae</taxon>
        <taxon>Pholiota</taxon>
    </lineage>
</organism>
<dbReference type="AlphaFoldDB" id="A0A9P5YLX3"/>
<name>A0A9P5YLX3_9AGAR</name>
<accession>A0A9P5YLX3</accession>
<dbReference type="EMBL" id="MU155709">
    <property type="protein sequence ID" value="KAF9471328.1"/>
    <property type="molecule type" value="Genomic_DNA"/>
</dbReference>
<gene>
    <name evidence="1" type="ORF">BDN70DRAFT_977029</name>
</gene>